<dbReference type="Proteomes" id="UP000004754">
    <property type="component" value="Unassembled WGS sequence"/>
</dbReference>
<keyword evidence="1 3" id="KW-0812">Transmembrane</keyword>
<dbReference type="InterPro" id="IPR009825">
    <property type="entry name" value="ECF_substrate-spec-like"/>
</dbReference>
<keyword evidence="2 3" id="KW-1133">Transmembrane helix</keyword>
<dbReference type="STRING" id="887929.HMP0721_0363"/>
<dbReference type="PANTHER" id="PTHR37815:SF3">
    <property type="entry name" value="UPF0397 PROTEIN SPR0429"/>
    <property type="match status" value="1"/>
</dbReference>
<reference evidence="4 5" key="1">
    <citation type="submission" date="2010-12" db="EMBL/GenBank/DDBJ databases">
        <authorList>
            <person name="Muzny D."/>
            <person name="Qin X."/>
            <person name="Deng J."/>
            <person name="Jiang H."/>
            <person name="Liu Y."/>
            <person name="Qu J."/>
            <person name="Song X.-Z."/>
            <person name="Zhang L."/>
            <person name="Thornton R."/>
            <person name="Coyle M."/>
            <person name="Francisco L."/>
            <person name="Jackson L."/>
            <person name="Javaid M."/>
            <person name="Korchina V."/>
            <person name="Kovar C."/>
            <person name="Mata R."/>
            <person name="Mathew T."/>
            <person name="Ngo R."/>
            <person name="Nguyen L."/>
            <person name="Nguyen N."/>
            <person name="Okwuonu G."/>
            <person name="Ongeri F."/>
            <person name="Pham C."/>
            <person name="Simmons D."/>
            <person name="Wilczek-Boney K."/>
            <person name="Hale W."/>
            <person name="Jakkamsetti A."/>
            <person name="Pham P."/>
            <person name="Ruth R."/>
            <person name="San Lucas F."/>
            <person name="Warren J."/>
            <person name="Zhang J."/>
            <person name="Zhao Z."/>
            <person name="Zhou C."/>
            <person name="Zhu D."/>
            <person name="Lee S."/>
            <person name="Bess C."/>
            <person name="Blankenburg K."/>
            <person name="Forbes L."/>
            <person name="Fu Q."/>
            <person name="Gubbala S."/>
            <person name="Hirani K."/>
            <person name="Jayaseelan J.C."/>
            <person name="Lara F."/>
            <person name="Munidasa M."/>
            <person name="Palculict T."/>
            <person name="Patil S."/>
            <person name="Pu L.-L."/>
            <person name="Saada N."/>
            <person name="Tang L."/>
            <person name="Weissenberger G."/>
            <person name="Zhu Y."/>
            <person name="Hemphill L."/>
            <person name="Shang Y."/>
            <person name="Youmans B."/>
            <person name="Ayvaz T."/>
            <person name="Ross M."/>
            <person name="Santibanez J."/>
            <person name="Aqrawi P."/>
            <person name="Gross S."/>
            <person name="Joshi V."/>
            <person name="Fowler G."/>
            <person name="Nazareth L."/>
            <person name="Reid J."/>
            <person name="Worley K."/>
            <person name="Petrosino J."/>
            <person name="Highlander S."/>
            <person name="Gibbs R."/>
        </authorList>
    </citation>
    <scope>NUCLEOTIDE SEQUENCE [LARGE SCALE GENOMIC DNA]</scope>
    <source>
        <strain evidence="4 5">ATCC 23263</strain>
    </source>
</reference>
<dbReference type="eggNOG" id="COG4720">
    <property type="taxonomic scope" value="Bacteria"/>
</dbReference>
<organism evidence="4 5">
    <name type="scientific">Pseudoramibacter alactolyticus ATCC 23263</name>
    <dbReference type="NCBI Taxonomy" id="887929"/>
    <lineage>
        <taxon>Bacteria</taxon>
        <taxon>Bacillati</taxon>
        <taxon>Bacillota</taxon>
        <taxon>Clostridia</taxon>
        <taxon>Eubacteriales</taxon>
        <taxon>Eubacteriaceae</taxon>
        <taxon>Pseudoramibacter</taxon>
    </lineage>
</organism>
<keyword evidence="5" id="KW-1185">Reference proteome</keyword>
<evidence type="ECO:0000256" key="3">
    <source>
        <dbReference type="SAM" id="Phobius"/>
    </source>
</evidence>
<dbReference type="Gene3D" id="1.10.1760.20">
    <property type="match status" value="1"/>
</dbReference>
<protein>
    <recommendedName>
        <fullName evidence="6">ECF transporter S component</fullName>
    </recommendedName>
</protein>
<evidence type="ECO:0000313" key="5">
    <source>
        <dbReference type="Proteomes" id="UP000004754"/>
    </source>
</evidence>
<feature type="transmembrane region" description="Helical" evidence="3">
    <location>
        <begin position="37"/>
        <end position="59"/>
    </location>
</feature>
<dbReference type="HOGENOM" id="CLU_084705_0_0_9"/>
<gene>
    <name evidence="4" type="ORF">HMP0721_0363</name>
</gene>
<dbReference type="PANTHER" id="PTHR37815">
    <property type="entry name" value="UPF0397 PROTEIN BC_2624-RELATED"/>
    <property type="match status" value="1"/>
</dbReference>
<dbReference type="EMBL" id="AEQN01000007">
    <property type="protein sequence ID" value="EFV02455.1"/>
    <property type="molecule type" value="Genomic_DNA"/>
</dbReference>
<keyword evidence="3" id="KW-0472">Membrane</keyword>
<name>E6MED0_9FIRM</name>
<dbReference type="Pfam" id="PF07155">
    <property type="entry name" value="ECF-ribofla_trS"/>
    <property type="match status" value="1"/>
</dbReference>
<feature type="transmembrane region" description="Helical" evidence="3">
    <location>
        <begin position="132"/>
        <end position="150"/>
    </location>
</feature>
<evidence type="ECO:0000256" key="1">
    <source>
        <dbReference type="ARBA" id="ARBA00022692"/>
    </source>
</evidence>
<evidence type="ECO:0000256" key="2">
    <source>
        <dbReference type="ARBA" id="ARBA00022989"/>
    </source>
</evidence>
<feature type="transmembrane region" description="Helical" evidence="3">
    <location>
        <begin position="102"/>
        <end position="120"/>
    </location>
</feature>
<dbReference type="GO" id="GO:0016020">
    <property type="term" value="C:membrane"/>
    <property type="evidence" value="ECO:0007669"/>
    <property type="project" value="InterPro"/>
</dbReference>
<comment type="caution">
    <text evidence="4">The sequence shown here is derived from an EMBL/GenBank/DDBJ whole genome shotgun (WGS) entry which is preliminary data.</text>
</comment>
<accession>E6MED0</accession>
<proteinExistence type="predicted"/>
<dbReference type="AlphaFoldDB" id="E6MED0"/>
<evidence type="ECO:0008006" key="6">
    <source>
        <dbReference type="Google" id="ProtNLM"/>
    </source>
</evidence>
<sequence>MGIYSRARKADNGEAINRGGFQMKERETHHRLTLQDLVITALMIALTFGMTFINVRLPIAANGGLVHLGNIPLLIAAVIFGKRTGALAGGIGMALFDLVGGWTLWAPFTFVIVGLMGYVVGAMTEKHCGYRWYVAAIAAACAIKIAGYYVAESIIYGNWLAPVASIPGNLVQMGLAAVVVLAVIGRLDLAAARIGLKPQTPKV</sequence>
<evidence type="ECO:0000313" key="4">
    <source>
        <dbReference type="EMBL" id="EFV02455.1"/>
    </source>
</evidence>
<feature type="transmembrane region" description="Helical" evidence="3">
    <location>
        <begin position="170"/>
        <end position="189"/>
    </location>
</feature>